<dbReference type="InterPro" id="IPR006179">
    <property type="entry name" value="5_nucleotidase/apyrase"/>
</dbReference>
<dbReference type="Gene3D" id="3.60.21.10">
    <property type="match status" value="1"/>
</dbReference>
<dbReference type="EMBL" id="JAGILA010000003">
    <property type="protein sequence ID" value="MBP2236155.1"/>
    <property type="molecule type" value="Genomic_DNA"/>
</dbReference>
<dbReference type="PANTHER" id="PTHR11575">
    <property type="entry name" value="5'-NUCLEOTIDASE-RELATED"/>
    <property type="match status" value="1"/>
</dbReference>
<keyword evidence="2" id="KW-1185">Reference proteome</keyword>
<dbReference type="Proteomes" id="UP000730739">
    <property type="component" value="Unassembled WGS sequence"/>
</dbReference>
<evidence type="ECO:0000313" key="2">
    <source>
        <dbReference type="Proteomes" id="UP000730739"/>
    </source>
</evidence>
<dbReference type="InterPro" id="IPR029052">
    <property type="entry name" value="Metallo-depent_PP-like"/>
</dbReference>
<dbReference type="SUPFAM" id="SSF56300">
    <property type="entry name" value="Metallo-dependent phosphatases"/>
    <property type="match status" value="1"/>
</dbReference>
<protein>
    <submittedName>
        <fullName evidence="1">2',3'-cyclic-nucleotide 2'-phosphodiesterase (5'-nucleotidase family)</fullName>
    </submittedName>
</protein>
<evidence type="ECO:0000313" key="1">
    <source>
        <dbReference type="EMBL" id="MBP2236155.1"/>
    </source>
</evidence>
<gene>
    <name evidence="1" type="ORF">J2Z31_002669</name>
</gene>
<sequence>MTVPTMGKGGLKAAAELGIDLSVIGNHDLDFGVEFLRREATDLGFPLLSANAEIGFPATAILPISNADVGIIGLTHHNLSSMSSWTVRPERHMPGPEVTISFDVRASAEELRKSGASIVVCVCHDGVDWHYQNGRYLANPGGFFQRCATWHKAVDLIVAGHTLGRFFGYLGNTPVVQPWPLGSEIAVVDVELSKGRPVINTWSHFVQPNGQQWSGVGSEIIKEAEGRILGELPEGLASRSHEPGPLVTLLARAVQAVSGGADISFAYTTCGQPILDGVFSWLGKGPVAWLQILQVVPYTDFRIVETDVTRRELEILWTLTLPRLQDRTTAWGASGTIGGGDTFRIATLSGAATDLFSRILNRTLHWRETGATFEAGLQAVLRRRI</sequence>
<proteinExistence type="predicted"/>
<dbReference type="PANTHER" id="PTHR11575:SF24">
    <property type="entry name" value="5'-NUCLEOTIDASE"/>
    <property type="match status" value="1"/>
</dbReference>
<accession>A0ABS4QZU4</accession>
<name>A0ABS4QZU4_9HYPH</name>
<reference evidence="1 2" key="1">
    <citation type="submission" date="2021-03" db="EMBL/GenBank/DDBJ databases">
        <title>Genomic Encyclopedia of Type Strains, Phase IV (KMG-IV): sequencing the most valuable type-strain genomes for metagenomic binning, comparative biology and taxonomic classification.</title>
        <authorList>
            <person name="Goeker M."/>
        </authorList>
    </citation>
    <scope>NUCLEOTIDE SEQUENCE [LARGE SCALE GENOMIC DNA]</scope>
    <source>
        <strain evidence="1 2">DSM 13372</strain>
    </source>
</reference>
<comment type="caution">
    <text evidence="1">The sequence shown here is derived from an EMBL/GenBank/DDBJ whole genome shotgun (WGS) entry which is preliminary data.</text>
</comment>
<organism evidence="1 2">
    <name type="scientific">Sinorhizobium kostiense</name>
    <dbReference type="NCBI Taxonomy" id="76747"/>
    <lineage>
        <taxon>Bacteria</taxon>
        <taxon>Pseudomonadati</taxon>
        <taxon>Pseudomonadota</taxon>
        <taxon>Alphaproteobacteria</taxon>
        <taxon>Hyphomicrobiales</taxon>
        <taxon>Rhizobiaceae</taxon>
        <taxon>Sinorhizobium/Ensifer group</taxon>
        <taxon>Sinorhizobium</taxon>
    </lineage>
</organism>